<reference evidence="2" key="1">
    <citation type="submission" date="2019-08" db="EMBL/GenBank/DDBJ databases">
        <authorList>
            <person name="Kucharzyk K."/>
            <person name="Murdoch R.W."/>
            <person name="Higgins S."/>
            <person name="Loffler F."/>
        </authorList>
    </citation>
    <scope>NUCLEOTIDE SEQUENCE</scope>
</reference>
<feature type="compositionally biased region" description="Low complexity" evidence="1">
    <location>
        <begin position="125"/>
        <end position="135"/>
    </location>
</feature>
<feature type="region of interest" description="Disordered" evidence="1">
    <location>
        <begin position="125"/>
        <end position="151"/>
    </location>
</feature>
<protein>
    <submittedName>
        <fullName evidence="2">Uncharacterized protein</fullName>
    </submittedName>
</protein>
<dbReference type="AlphaFoldDB" id="A0A645CTI0"/>
<evidence type="ECO:0000256" key="1">
    <source>
        <dbReference type="SAM" id="MobiDB-lite"/>
    </source>
</evidence>
<accession>A0A645CTI0</accession>
<gene>
    <name evidence="2" type="ORF">SDC9_127258</name>
</gene>
<comment type="caution">
    <text evidence="2">The sequence shown here is derived from an EMBL/GenBank/DDBJ whole genome shotgun (WGS) entry which is preliminary data.</text>
</comment>
<dbReference type="EMBL" id="VSSQ01029900">
    <property type="protein sequence ID" value="MPM80211.1"/>
    <property type="molecule type" value="Genomic_DNA"/>
</dbReference>
<name>A0A645CTI0_9ZZZZ</name>
<organism evidence="2">
    <name type="scientific">bioreactor metagenome</name>
    <dbReference type="NCBI Taxonomy" id="1076179"/>
    <lineage>
        <taxon>unclassified sequences</taxon>
        <taxon>metagenomes</taxon>
        <taxon>ecological metagenomes</taxon>
    </lineage>
</organism>
<sequence>MINNFPDIAQVPAGKRPVENFCHFSQNCLQPGIRDRYRLVRILRLEGYLHVKYLPELEILLTQLRIAGFDWRVILDGVARQFQDIELLHPGKRGQVSDIVIVKLQAVQTRKARQRADILDAAPAQEQAAQAGQPRQRAEIFDGAVVQPQDP</sequence>
<proteinExistence type="predicted"/>
<evidence type="ECO:0000313" key="2">
    <source>
        <dbReference type="EMBL" id="MPM80211.1"/>
    </source>
</evidence>